<dbReference type="EMBL" id="BARS01053201">
    <property type="protein sequence ID" value="GAG49567.1"/>
    <property type="molecule type" value="Genomic_DNA"/>
</dbReference>
<dbReference type="InterPro" id="IPR001611">
    <property type="entry name" value="Leu-rich_rpt"/>
</dbReference>
<feature type="non-terminal residue" evidence="1">
    <location>
        <position position="104"/>
    </location>
</feature>
<dbReference type="Gene3D" id="3.80.10.10">
    <property type="entry name" value="Ribonuclease Inhibitor"/>
    <property type="match status" value="1"/>
</dbReference>
<comment type="caution">
    <text evidence="1">The sequence shown here is derived from an EMBL/GenBank/DDBJ whole genome shotgun (WGS) entry which is preliminary data.</text>
</comment>
<evidence type="ECO:0008006" key="2">
    <source>
        <dbReference type="Google" id="ProtNLM"/>
    </source>
</evidence>
<dbReference type="SUPFAM" id="SSF52058">
    <property type="entry name" value="L domain-like"/>
    <property type="match status" value="1"/>
</dbReference>
<dbReference type="PROSITE" id="PS51450">
    <property type="entry name" value="LRR"/>
    <property type="match status" value="1"/>
</dbReference>
<proteinExistence type="predicted"/>
<protein>
    <recommendedName>
        <fullName evidence="2">Leucine-rich repeat domain-containing protein</fullName>
    </recommendedName>
</protein>
<dbReference type="AlphaFoldDB" id="X0YRX7"/>
<dbReference type="InterPro" id="IPR032675">
    <property type="entry name" value="LRR_dom_sf"/>
</dbReference>
<sequence>MRALVWLAATLLILTAAFNDSPMFEDPRLESAVRSALGIEAGRLTRTNLLQLTHLTAVDLNISSLVGLEFCLNLEVLDLSENRVSDLEPLSNLSQLRTKGEFRP</sequence>
<reference evidence="1" key="1">
    <citation type="journal article" date="2014" name="Front. Microbiol.">
        <title>High frequency of phylogenetically diverse reductive dehalogenase-homologous genes in deep subseafloor sedimentary metagenomes.</title>
        <authorList>
            <person name="Kawai M."/>
            <person name="Futagami T."/>
            <person name="Toyoda A."/>
            <person name="Takaki Y."/>
            <person name="Nishi S."/>
            <person name="Hori S."/>
            <person name="Arai W."/>
            <person name="Tsubouchi T."/>
            <person name="Morono Y."/>
            <person name="Uchiyama I."/>
            <person name="Ito T."/>
            <person name="Fujiyama A."/>
            <person name="Inagaki F."/>
            <person name="Takami H."/>
        </authorList>
    </citation>
    <scope>NUCLEOTIDE SEQUENCE</scope>
    <source>
        <strain evidence="1">Expedition CK06-06</strain>
    </source>
</reference>
<gene>
    <name evidence="1" type="ORF">S01H1_78979</name>
</gene>
<organism evidence="1">
    <name type="scientific">marine sediment metagenome</name>
    <dbReference type="NCBI Taxonomy" id="412755"/>
    <lineage>
        <taxon>unclassified sequences</taxon>
        <taxon>metagenomes</taxon>
        <taxon>ecological metagenomes</taxon>
    </lineage>
</organism>
<name>X0YRX7_9ZZZZ</name>
<evidence type="ECO:0000313" key="1">
    <source>
        <dbReference type="EMBL" id="GAG49567.1"/>
    </source>
</evidence>
<accession>X0YRX7</accession>